<comment type="caution">
    <text evidence="1">The sequence shown here is derived from an EMBL/GenBank/DDBJ whole genome shotgun (WGS) entry which is preliminary data.</text>
</comment>
<accession>A0A3M9NRG1</accession>
<dbReference type="RefSeq" id="WP_123118778.1">
    <property type="nucleotide sequence ID" value="NZ_RJJR01000001.1"/>
</dbReference>
<proteinExistence type="predicted"/>
<dbReference type="Proteomes" id="UP000267223">
    <property type="component" value="Unassembled WGS sequence"/>
</dbReference>
<evidence type="ECO:0000313" key="1">
    <source>
        <dbReference type="EMBL" id="RNI39887.1"/>
    </source>
</evidence>
<gene>
    <name evidence="1" type="ORF">EFY79_00865</name>
</gene>
<reference evidence="1 2" key="1">
    <citation type="submission" date="2018-11" db="EMBL/GenBank/DDBJ databases">
        <title>Draft genome sequence of Ferruginibacter sp. BO-59.</title>
        <authorList>
            <person name="Im W.T."/>
        </authorList>
    </citation>
    <scope>NUCLEOTIDE SEQUENCE [LARGE SCALE GENOMIC DNA]</scope>
    <source>
        <strain evidence="1 2">BO-59</strain>
    </source>
</reference>
<dbReference type="OrthoDB" id="1341754at2"/>
<protein>
    <submittedName>
        <fullName evidence="1">Uncharacterized protein</fullName>
    </submittedName>
</protein>
<dbReference type="AlphaFoldDB" id="A0A3M9NRG1"/>
<sequence length="192" mass="22149">MESTASFRVIKSELLNALKQIQRVEKSTKKKLSTLDVTLIDGLLQMAIPGIQLNIIAATKGSAKFTVRLWYFTDIIKSERDNTLHFELTENRLSIRKLSFPVLTTFFETDRILRSINLPLNYTDMDLVKLLLSGKYTDEEIVFNDLDKEALTAMRRVKADISKIILMMKAYGFKRKEVEELIQNKLKENENG</sequence>
<dbReference type="EMBL" id="RJJR01000001">
    <property type="protein sequence ID" value="RNI39887.1"/>
    <property type="molecule type" value="Genomic_DNA"/>
</dbReference>
<evidence type="ECO:0000313" key="2">
    <source>
        <dbReference type="Proteomes" id="UP000267223"/>
    </source>
</evidence>
<organism evidence="1 2">
    <name type="scientific">Hanamia caeni</name>
    <dbReference type="NCBI Taxonomy" id="2294116"/>
    <lineage>
        <taxon>Bacteria</taxon>
        <taxon>Pseudomonadati</taxon>
        <taxon>Bacteroidota</taxon>
        <taxon>Chitinophagia</taxon>
        <taxon>Chitinophagales</taxon>
        <taxon>Chitinophagaceae</taxon>
        <taxon>Hanamia</taxon>
    </lineage>
</organism>
<name>A0A3M9NRG1_9BACT</name>
<keyword evidence="2" id="KW-1185">Reference proteome</keyword>